<dbReference type="GO" id="GO:0016020">
    <property type="term" value="C:membrane"/>
    <property type="evidence" value="ECO:0007669"/>
    <property type="project" value="TreeGrafter"/>
</dbReference>
<keyword evidence="1" id="KW-1133">Transmembrane helix</keyword>
<keyword evidence="1" id="KW-0472">Membrane</keyword>
<dbReference type="PANTHER" id="PTHR23028:SF53">
    <property type="entry name" value="ACYL_TRANSF_3 DOMAIN-CONTAINING PROTEIN"/>
    <property type="match status" value="1"/>
</dbReference>
<evidence type="ECO:0000313" key="4">
    <source>
        <dbReference type="EMBL" id="AOZ47558.1"/>
    </source>
</evidence>
<dbReference type="Pfam" id="PF01757">
    <property type="entry name" value="Acyl_transf_3"/>
    <property type="match status" value="1"/>
</dbReference>
<reference evidence="3 5" key="2">
    <citation type="submission" date="2016-02" db="EMBL/GenBank/DDBJ databases">
        <title>Complete Genome Sequence of Propionibacterium acidipropionici ATCC 55737.</title>
        <authorList>
            <person name="Luna Flores C.H."/>
            <person name="Nielsen L.K."/>
            <person name="Marcellin E."/>
        </authorList>
    </citation>
    <scope>NUCLEOTIDE SEQUENCE [LARGE SCALE GENOMIC DNA]</scope>
    <source>
        <strain evidence="3 5">ATCC 55737</strain>
    </source>
</reference>
<protein>
    <recommendedName>
        <fullName evidence="2">Acyltransferase 3 domain-containing protein</fullName>
    </recommendedName>
</protein>
<feature type="transmembrane region" description="Helical" evidence="1">
    <location>
        <begin position="146"/>
        <end position="167"/>
    </location>
</feature>
<feature type="transmembrane region" description="Helical" evidence="1">
    <location>
        <begin position="100"/>
        <end position="118"/>
    </location>
</feature>
<feature type="transmembrane region" description="Helical" evidence="1">
    <location>
        <begin position="27"/>
        <end position="47"/>
    </location>
</feature>
<dbReference type="PANTHER" id="PTHR23028">
    <property type="entry name" value="ACETYLTRANSFERASE"/>
    <property type="match status" value="1"/>
</dbReference>
<feature type="transmembrane region" description="Helical" evidence="1">
    <location>
        <begin position="59"/>
        <end position="80"/>
    </location>
</feature>
<feature type="transmembrane region" description="Helical" evidence="1">
    <location>
        <begin position="174"/>
        <end position="198"/>
    </location>
</feature>
<reference evidence="4 6" key="1">
    <citation type="journal article" date="2016" name="Plant Dis.">
        <title>Improved production of propionic acid using genome shuffling.</title>
        <authorList>
            <person name="Luna-Flores C.H."/>
            <person name="Palfreyman R.W."/>
            <person name="Kromer J.O."/>
            <person name="Nielsen L.K."/>
            <person name="Marcellin E."/>
        </authorList>
    </citation>
    <scope>NUCLEOTIDE SEQUENCE [LARGE SCALE GENOMIC DNA]</scope>
    <source>
        <strain evidence="4 6">F3E8</strain>
    </source>
</reference>
<feature type="domain" description="Acyltransferase 3" evidence="2">
    <location>
        <begin position="22"/>
        <end position="333"/>
    </location>
</feature>
<evidence type="ECO:0000313" key="3">
    <source>
        <dbReference type="EMBL" id="AMS06096.1"/>
    </source>
</evidence>
<dbReference type="GO" id="GO:0009103">
    <property type="term" value="P:lipopolysaccharide biosynthetic process"/>
    <property type="evidence" value="ECO:0007669"/>
    <property type="project" value="TreeGrafter"/>
</dbReference>
<dbReference type="EMBL" id="CP014352">
    <property type="protein sequence ID" value="AMS06096.1"/>
    <property type="molecule type" value="Genomic_DNA"/>
</dbReference>
<feature type="transmembrane region" description="Helical" evidence="1">
    <location>
        <begin position="248"/>
        <end position="271"/>
    </location>
</feature>
<dbReference type="InterPro" id="IPR050879">
    <property type="entry name" value="Acyltransferase_3"/>
</dbReference>
<feature type="transmembrane region" description="Helical" evidence="1">
    <location>
        <begin position="313"/>
        <end position="333"/>
    </location>
</feature>
<accession>A0AAC8YG31</accession>
<dbReference type="GO" id="GO:0016747">
    <property type="term" value="F:acyltransferase activity, transferring groups other than amino-acyl groups"/>
    <property type="evidence" value="ECO:0007669"/>
    <property type="project" value="InterPro"/>
</dbReference>
<keyword evidence="1" id="KW-0812">Transmembrane</keyword>
<dbReference type="RefSeq" id="WP_062820018.1">
    <property type="nucleotide sequence ID" value="NZ_CP014352.1"/>
</dbReference>
<feature type="transmembrane region" description="Helical" evidence="1">
    <location>
        <begin position="204"/>
        <end position="224"/>
    </location>
</feature>
<evidence type="ECO:0000313" key="6">
    <source>
        <dbReference type="Proteomes" id="UP000178666"/>
    </source>
</evidence>
<organism evidence="3 5">
    <name type="scientific">Acidipropionibacterium acidipropionici</name>
    <dbReference type="NCBI Taxonomy" id="1748"/>
    <lineage>
        <taxon>Bacteria</taxon>
        <taxon>Bacillati</taxon>
        <taxon>Actinomycetota</taxon>
        <taxon>Actinomycetes</taxon>
        <taxon>Propionibacteriales</taxon>
        <taxon>Propionibacteriaceae</taxon>
        <taxon>Acidipropionibacterium</taxon>
    </lineage>
</organism>
<dbReference type="Proteomes" id="UP000178666">
    <property type="component" value="Chromosome"/>
</dbReference>
<name>A0AAC8YG31_9ACTN</name>
<keyword evidence="6" id="KW-1185">Reference proteome</keyword>
<dbReference type="InterPro" id="IPR002656">
    <property type="entry name" value="Acyl_transf_3_dom"/>
</dbReference>
<proteinExistence type="predicted"/>
<evidence type="ECO:0000313" key="5">
    <source>
        <dbReference type="Proteomes" id="UP000075221"/>
    </source>
</evidence>
<evidence type="ECO:0000256" key="1">
    <source>
        <dbReference type="SAM" id="Phobius"/>
    </source>
</evidence>
<dbReference type="EMBL" id="CP015970">
    <property type="protein sequence ID" value="AOZ47558.1"/>
    <property type="molecule type" value="Genomic_DNA"/>
</dbReference>
<gene>
    <name evidence="4" type="ORF">A8L58_13730</name>
    <name evidence="3" type="ORF">AXH35_12280</name>
</gene>
<evidence type="ECO:0000259" key="2">
    <source>
        <dbReference type="Pfam" id="PF01757"/>
    </source>
</evidence>
<dbReference type="AlphaFoldDB" id="A0AAC8YG31"/>
<sequence length="362" mass="40123">MSQQLAAPSPASVTQHRARRYSELDGLRGIAAVSVLCYHYFTLYEVVFGDAPDPSDVMALGAMGVQLFFMISGFVILMTANRYPSPFRFAEARAVRLYPTYWACLTITILTVYMTGTYKLGAPSRDLVINYTMLQSFVGAKSIDGAYWSLSREIIFYGLIFIALCVFRRRLSHRFFVILAAVWSSIGVATCLVDHLAASAWSHLLLTATAGQYAGLFSIGMILYEARTRGHSRRAILALLPMSVTAEYLVNSSWVNVACLTVIISAFIAITSSRAVPLLQNPVITWFGAISYPLYLVHQNIGYIVILNSHTTIGLLGAQLLAIVVVVALAWSIHELVEVRISRWINGKIRNRTTKDIVHDGR</sequence>
<dbReference type="Proteomes" id="UP000075221">
    <property type="component" value="Chromosome"/>
</dbReference>
<feature type="transmembrane region" description="Helical" evidence="1">
    <location>
        <begin position="283"/>
        <end position="306"/>
    </location>
</feature>